<protein>
    <recommendedName>
        <fullName evidence="4">Cohesin domain-containing protein</fullName>
    </recommendedName>
</protein>
<accession>A0A955IC33</accession>
<evidence type="ECO:0008006" key="4">
    <source>
        <dbReference type="Google" id="ProtNLM"/>
    </source>
</evidence>
<gene>
    <name evidence="2" type="ORF">KC678_00165</name>
</gene>
<evidence type="ECO:0000256" key="1">
    <source>
        <dbReference type="SAM" id="Phobius"/>
    </source>
</evidence>
<reference evidence="2" key="1">
    <citation type="submission" date="2020-04" db="EMBL/GenBank/DDBJ databases">
        <authorList>
            <person name="Zhang T."/>
        </authorList>
    </citation>
    <scope>NUCLEOTIDE SEQUENCE</scope>
    <source>
        <strain evidence="2">HKST-UBA13</strain>
    </source>
</reference>
<proteinExistence type="predicted"/>
<comment type="caution">
    <text evidence="2">The sequence shown here is derived from an EMBL/GenBank/DDBJ whole genome shotgun (WGS) entry which is preliminary data.</text>
</comment>
<organism evidence="2 3">
    <name type="scientific">Candidatus Dojkabacteria bacterium</name>
    <dbReference type="NCBI Taxonomy" id="2099670"/>
    <lineage>
        <taxon>Bacteria</taxon>
        <taxon>Candidatus Dojkabacteria</taxon>
    </lineage>
</organism>
<dbReference type="EMBL" id="JAGQLJ010000002">
    <property type="protein sequence ID" value="MCA9380663.1"/>
    <property type="molecule type" value="Genomic_DNA"/>
</dbReference>
<reference evidence="2" key="2">
    <citation type="journal article" date="2021" name="Microbiome">
        <title>Successional dynamics and alternative stable states in a saline activated sludge microbial community over 9 years.</title>
        <authorList>
            <person name="Wang Y."/>
            <person name="Ye J."/>
            <person name="Ju F."/>
            <person name="Liu L."/>
            <person name="Boyd J.A."/>
            <person name="Deng Y."/>
            <person name="Parks D.H."/>
            <person name="Jiang X."/>
            <person name="Yin X."/>
            <person name="Woodcroft B.J."/>
            <person name="Tyson G.W."/>
            <person name="Hugenholtz P."/>
            <person name="Polz M.F."/>
            <person name="Zhang T."/>
        </authorList>
    </citation>
    <scope>NUCLEOTIDE SEQUENCE</scope>
    <source>
        <strain evidence="2">HKST-UBA13</strain>
    </source>
</reference>
<dbReference type="Proteomes" id="UP000775877">
    <property type="component" value="Unassembled WGS sequence"/>
</dbReference>
<dbReference type="AlphaFoldDB" id="A0A955IC33"/>
<sequence length="268" mass="29399">MRKIAKSTVIMLFVFAITSVFVSPVKAIQLDGETQLDLGDTTAVEILANPTMTDATTAQISLGLEDKLKVVEYVPPLNPTWSPEIGTCENGALFESNTVCVDLIKLDGTIEIGESLGIFVVQGAMPGEGNIFGFSDNGYKNANGDFEAQSGLLYKIVVSGDETLPTTSGQPPATDNPYIPTTTSIPETALFIKDNTMFKAFISFMMAATLALFAILMQYVDRKNIMLAFNGYKENIQDFFAALKEEEQEYKKEQYASKVLKSKQYKNE</sequence>
<feature type="transmembrane region" description="Helical" evidence="1">
    <location>
        <begin position="200"/>
        <end position="220"/>
    </location>
</feature>
<evidence type="ECO:0000313" key="2">
    <source>
        <dbReference type="EMBL" id="MCA9380663.1"/>
    </source>
</evidence>
<keyword evidence="1" id="KW-0472">Membrane</keyword>
<name>A0A955IC33_9BACT</name>
<keyword evidence="1" id="KW-0812">Transmembrane</keyword>
<evidence type="ECO:0000313" key="3">
    <source>
        <dbReference type="Proteomes" id="UP000775877"/>
    </source>
</evidence>
<keyword evidence="1" id="KW-1133">Transmembrane helix</keyword>